<dbReference type="SUPFAM" id="SSF53756">
    <property type="entry name" value="UDP-Glycosyltransferase/glycogen phosphorylase"/>
    <property type="match status" value="1"/>
</dbReference>
<sequence>MPPPSRRTRHRLGGSKEQAIPEHRTVERFDVALVAVGTHGDVLPFIALGHELLKRGHGVSLAAPAPFEAMARRAGLAFQPLGTVADYEAVIRQPDLWHPQQGFRPMFDYALQVAEAACLWLGATRARGVDLRVVASPLGWGARLAQDLYDLPTATLHVMPFLIESRYDPPRLPGLPLPRVLPAALRAYVNLGVDKVAVGPFTLPPLNALRARLGLDPVYRLRHWWNSPTGMLLMFPDWYAEPQADWPGQAVQLGFPLVDRFGDVAAMPPELEAFLDAGDPPIVFTYGSAMRQGAGFFDTAVRLCRRMGRRGVLLAPQGGQIPKPLPAGIVHLPYAPLSALLPRSAALVHHGGVGTVAQALAAGVPQLVVPVAFDHFDEGRRLKDRDLGATLSRRAFRPARAARVLGRLLADPAVARACAAARARMAEGPDAIRDACDYVERLTSAEAGSGAS</sequence>
<dbReference type="InterPro" id="IPR004276">
    <property type="entry name" value="GlycoTrans_28_N"/>
</dbReference>
<evidence type="ECO:0000259" key="1">
    <source>
        <dbReference type="Pfam" id="PF03033"/>
    </source>
</evidence>
<protein>
    <submittedName>
        <fullName evidence="3">UDP:flavonoid glycosyltransferase YjiC (YdhE family)</fullName>
    </submittedName>
</protein>
<dbReference type="Pfam" id="PF03033">
    <property type="entry name" value="Glyco_transf_28"/>
    <property type="match status" value="1"/>
</dbReference>
<keyword evidence="4" id="KW-1185">Reference proteome</keyword>
<proteinExistence type="predicted"/>
<evidence type="ECO:0000313" key="4">
    <source>
        <dbReference type="Proteomes" id="UP001549119"/>
    </source>
</evidence>
<dbReference type="Gene3D" id="3.40.50.2000">
    <property type="entry name" value="Glycogen Phosphorylase B"/>
    <property type="match status" value="2"/>
</dbReference>
<dbReference type="EMBL" id="JBEPNW010000002">
    <property type="protein sequence ID" value="MET3868691.1"/>
    <property type="molecule type" value="Genomic_DNA"/>
</dbReference>
<dbReference type="Pfam" id="PF06722">
    <property type="entry name" value="EryCIII-like_C"/>
    <property type="match status" value="1"/>
</dbReference>
<reference evidence="3 4" key="1">
    <citation type="submission" date="2024-06" db="EMBL/GenBank/DDBJ databases">
        <title>Genomics of switchgrass bacterial isolates.</title>
        <authorList>
            <person name="Shade A."/>
        </authorList>
    </citation>
    <scope>NUCLEOTIDE SEQUENCE [LARGE SCALE GENOMIC DNA]</scope>
    <source>
        <strain evidence="3 4">PvP084</strain>
    </source>
</reference>
<comment type="caution">
    <text evidence="3">The sequence shown here is derived from an EMBL/GenBank/DDBJ whole genome shotgun (WGS) entry which is preliminary data.</text>
</comment>
<dbReference type="InterPro" id="IPR050426">
    <property type="entry name" value="Glycosyltransferase_28"/>
</dbReference>
<evidence type="ECO:0000259" key="2">
    <source>
        <dbReference type="Pfam" id="PF06722"/>
    </source>
</evidence>
<dbReference type="Proteomes" id="UP001549119">
    <property type="component" value="Unassembled WGS sequence"/>
</dbReference>
<feature type="domain" description="Glycosyltransferase family 28 N-terminal" evidence="1">
    <location>
        <begin position="31"/>
        <end position="104"/>
    </location>
</feature>
<dbReference type="RefSeq" id="WP_245295949.1">
    <property type="nucleotide sequence ID" value="NZ_JBEPNV010000001.1"/>
</dbReference>
<organism evidence="3 4">
    <name type="scientific">Methylobacterium radiotolerans</name>
    <dbReference type="NCBI Taxonomy" id="31998"/>
    <lineage>
        <taxon>Bacteria</taxon>
        <taxon>Pseudomonadati</taxon>
        <taxon>Pseudomonadota</taxon>
        <taxon>Alphaproteobacteria</taxon>
        <taxon>Hyphomicrobiales</taxon>
        <taxon>Methylobacteriaceae</taxon>
        <taxon>Methylobacterium</taxon>
    </lineage>
</organism>
<accession>A0ABV2NQ95</accession>
<dbReference type="PANTHER" id="PTHR48050:SF13">
    <property type="entry name" value="STEROL 3-BETA-GLUCOSYLTRANSFERASE UGT80A2"/>
    <property type="match status" value="1"/>
</dbReference>
<dbReference type="CDD" id="cd03784">
    <property type="entry name" value="GT1_Gtf-like"/>
    <property type="match status" value="1"/>
</dbReference>
<evidence type="ECO:0000313" key="3">
    <source>
        <dbReference type="EMBL" id="MET3868691.1"/>
    </source>
</evidence>
<dbReference type="InterPro" id="IPR010610">
    <property type="entry name" value="EryCIII-like_C"/>
</dbReference>
<dbReference type="InterPro" id="IPR002213">
    <property type="entry name" value="UDP_glucos_trans"/>
</dbReference>
<feature type="domain" description="Erythromycin biosynthesis protein CIII-like C-terminal" evidence="2">
    <location>
        <begin position="324"/>
        <end position="429"/>
    </location>
</feature>
<name>A0ABV2NQ95_9HYPH</name>
<dbReference type="PANTHER" id="PTHR48050">
    <property type="entry name" value="STEROL 3-BETA-GLUCOSYLTRANSFERASE"/>
    <property type="match status" value="1"/>
</dbReference>
<gene>
    <name evidence="3" type="ORF">ABIC20_006000</name>
</gene>